<dbReference type="Gene3D" id="3.40.50.1440">
    <property type="entry name" value="Tubulin/FtsZ, GTPase domain"/>
    <property type="match status" value="1"/>
</dbReference>
<keyword evidence="4" id="KW-0378">Hydrolase</keyword>
<evidence type="ECO:0000256" key="4">
    <source>
        <dbReference type="ARBA" id="ARBA00022801"/>
    </source>
</evidence>
<dbReference type="PRINTS" id="PR01162">
    <property type="entry name" value="ALPHATUBULIN"/>
</dbReference>
<evidence type="ECO:0000313" key="10">
    <source>
        <dbReference type="Proteomes" id="UP000053660"/>
    </source>
</evidence>
<keyword evidence="5 7" id="KW-0342">GTP-binding</keyword>
<evidence type="ECO:0000313" key="9">
    <source>
        <dbReference type="EMBL" id="KHJ96860.1"/>
    </source>
</evidence>
<dbReference type="GO" id="GO:0005525">
    <property type="term" value="F:GTP binding"/>
    <property type="evidence" value="ECO:0007669"/>
    <property type="project" value="UniProtKB-UniRule"/>
</dbReference>
<dbReference type="AlphaFoldDB" id="A0A0B1TN74"/>
<keyword evidence="3 7" id="KW-0547">Nucleotide-binding</keyword>
<dbReference type="InterPro" id="IPR036525">
    <property type="entry name" value="Tubulin/FtsZ_GTPase_sf"/>
</dbReference>
<dbReference type="GO" id="GO:0007017">
    <property type="term" value="P:microtubule-based process"/>
    <property type="evidence" value="ECO:0007669"/>
    <property type="project" value="InterPro"/>
</dbReference>
<evidence type="ECO:0000256" key="6">
    <source>
        <dbReference type="ARBA" id="ARBA00049117"/>
    </source>
</evidence>
<keyword evidence="10" id="KW-1185">Reference proteome</keyword>
<dbReference type="SUPFAM" id="SSF52490">
    <property type="entry name" value="Tubulin nucleotide-binding domain-like"/>
    <property type="match status" value="1"/>
</dbReference>
<proteinExistence type="inferred from homology"/>
<dbReference type="PANTHER" id="PTHR11588">
    <property type="entry name" value="TUBULIN"/>
    <property type="match status" value="1"/>
</dbReference>
<keyword evidence="2 7" id="KW-0493">Microtubule</keyword>
<organism evidence="9 10">
    <name type="scientific">Oesophagostomum dentatum</name>
    <name type="common">Nodular worm</name>
    <dbReference type="NCBI Taxonomy" id="61180"/>
    <lineage>
        <taxon>Eukaryota</taxon>
        <taxon>Metazoa</taxon>
        <taxon>Ecdysozoa</taxon>
        <taxon>Nematoda</taxon>
        <taxon>Chromadorea</taxon>
        <taxon>Rhabditida</taxon>
        <taxon>Rhabditina</taxon>
        <taxon>Rhabditomorpha</taxon>
        <taxon>Strongyloidea</taxon>
        <taxon>Strongylidae</taxon>
        <taxon>Oesophagostomum</taxon>
    </lineage>
</organism>
<dbReference type="InterPro" id="IPR000217">
    <property type="entry name" value="Tubulin"/>
</dbReference>
<dbReference type="EMBL" id="KN549571">
    <property type="protein sequence ID" value="KHJ96860.1"/>
    <property type="molecule type" value="Genomic_DNA"/>
</dbReference>
<comment type="catalytic activity">
    <reaction evidence="6">
        <text>GTP + H2O = GDP + phosphate + H(+)</text>
        <dbReference type="Rhea" id="RHEA:19669"/>
        <dbReference type="ChEBI" id="CHEBI:15377"/>
        <dbReference type="ChEBI" id="CHEBI:15378"/>
        <dbReference type="ChEBI" id="CHEBI:37565"/>
        <dbReference type="ChEBI" id="CHEBI:43474"/>
        <dbReference type="ChEBI" id="CHEBI:58189"/>
    </reaction>
    <physiologicalReaction direction="left-to-right" evidence="6">
        <dbReference type="Rhea" id="RHEA:19670"/>
    </physiologicalReaction>
</comment>
<dbReference type="PRINTS" id="PR01161">
    <property type="entry name" value="TUBULIN"/>
</dbReference>
<evidence type="ECO:0000256" key="1">
    <source>
        <dbReference type="ARBA" id="ARBA00009636"/>
    </source>
</evidence>
<dbReference type="OrthoDB" id="1662883at2759"/>
<dbReference type="InterPro" id="IPR002452">
    <property type="entry name" value="Alpha_tubulin"/>
</dbReference>
<comment type="function">
    <text evidence="7">Tubulin is the major constituent of microtubules, a cylinder consisting of laterally associated linear protofilaments composed of alpha- and beta-tubulin heterodimers. Microtubules grow by the addition of GTP-tubulin dimers to the microtubule end, where a stabilizing cap forms. Below the cap, tubulin dimers are in GDP-bound state, owing to GTPase activity of alpha-tubulin.</text>
</comment>
<evidence type="ECO:0000259" key="8">
    <source>
        <dbReference type="SMART" id="SM00864"/>
    </source>
</evidence>
<name>A0A0B1TN74_OESDE</name>
<dbReference type="Pfam" id="PF00091">
    <property type="entry name" value="Tubulin"/>
    <property type="match status" value="1"/>
</dbReference>
<reference evidence="9 10" key="1">
    <citation type="submission" date="2014-03" db="EMBL/GenBank/DDBJ databases">
        <title>Draft genome of the hookworm Oesophagostomum dentatum.</title>
        <authorList>
            <person name="Mitreva M."/>
        </authorList>
    </citation>
    <scope>NUCLEOTIDE SEQUENCE [LARGE SCALE GENOMIC DNA]</scope>
    <source>
        <strain evidence="9 10">OD-Hann</strain>
    </source>
</reference>
<dbReference type="SMART" id="SM00864">
    <property type="entry name" value="Tubulin"/>
    <property type="match status" value="1"/>
</dbReference>
<sequence length="271" mass="30206">MQEIDITYVFQREIVSLHIGQAGVQIGNACWELFCLEHDINPDGKPGDEEPCHTGRSTFFDESCAGNFTPRAAMIDLEPSVIDQLRCGIYKNLFHSAQFVSGKEDAANNFARGFYTVGKNRLEEAMESVRHLVEHCSSLQGFLVFHSLGGGTGSGFESLIMENLCFQYHKKCKLEFSIYPSPQTATAVVEPYNSVLATHNSLHQSDCSFIMDNEAISDICRINLGIKTPSYKDFNRIVSQVGVHHRYLFCHRNPKTLILKLAEEGSSASNG</sequence>
<evidence type="ECO:0000256" key="7">
    <source>
        <dbReference type="RuleBase" id="RU000352"/>
    </source>
</evidence>
<dbReference type="PROSITE" id="PS00227">
    <property type="entry name" value="TUBULIN"/>
    <property type="match status" value="1"/>
</dbReference>
<evidence type="ECO:0000256" key="2">
    <source>
        <dbReference type="ARBA" id="ARBA00022701"/>
    </source>
</evidence>
<dbReference type="Proteomes" id="UP000053660">
    <property type="component" value="Unassembled WGS sequence"/>
</dbReference>
<protein>
    <recommendedName>
        <fullName evidence="7">Tubulin alpha chain</fullName>
    </recommendedName>
</protein>
<accession>A0A0B1TN74</accession>
<dbReference type="InterPro" id="IPR003008">
    <property type="entry name" value="Tubulin_FtsZ_GTPase"/>
</dbReference>
<gene>
    <name evidence="9" type="ORF">OESDEN_03175</name>
</gene>
<dbReference type="GO" id="GO:0005874">
    <property type="term" value="C:microtubule"/>
    <property type="evidence" value="ECO:0007669"/>
    <property type="project" value="UniProtKB-KW"/>
</dbReference>
<comment type="similarity">
    <text evidence="1 7">Belongs to the tubulin family.</text>
</comment>
<dbReference type="InterPro" id="IPR017975">
    <property type="entry name" value="Tubulin_CS"/>
</dbReference>
<dbReference type="GO" id="GO:0005200">
    <property type="term" value="F:structural constituent of cytoskeleton"/>
    <property type="evidence" value="ECO:0007669"/>
    <property type="project" value="InterPro"/>
</dbReference>
<feature type="domain" description="Tubulin/FtsZ GTPase" evidence="8">
    <location>
        <begin position="56"/>
        <end position="242"/>
    </location>
</feature>
<evidence type="ECO:0000256" key="5">
    <source>
        <dbReference type="ARBA" id="ARBA00023134"/>
    </source>
</evidence>
<comment type="subunit">
    <text evidence="7">Dimer of alpha and beta chains. A typical microtubule is a hollow water-filled tube with an outer diameter of 25 nm and an inner diameter of 15 nM. Alpha-beta heterodimers associate head-to-tail to form protofilaments running lengthwise along the microtubule wall with the beta-tubulin subunit facing the microtubule plus end conferring a structural polarity. Microtubules usually have 13 protofilaments but different protofilament numbers can be found in some organisms and specialized cells.</text>
</comment>
<dbReference type="GO" id="GO:0016787">
    <property type="term" value="F:hydrolase activity"/>
    <property type="evidence" value="ECO:0007669"/>
    <property type="project" value="UniProtKB-KW"/>
</dbReference>
<evidence type="ECO:0000256" key="3">
    <source>
        <dbReference type="ARBA" id="ARBA00022741"/>
    </source>
</evidence>